<accession>A0A077L930</accession>
<dbReference type="Proteomes" id="UP000031641">
    <property type="component" value="Chromosome"/>
</dbReference>
<evidence type="ECO:0000256" key="4">
    <source>
        <dbReference type="ARBA" id="ARBA00022840"/>
    </source>
</evidence>
<dbReference type="EMBL" id="AP014631">
    <property type="protein sequence ID" value="BAP39508.1"/>
    <property type="molecule type" value="Genomic_DNA"/>
</dbReference>
<evidence type="ECO:0000259" key="5">
    <source>
        <dbReference type="PROSITE" id="PS50893"/>
    </source>
</evidence>
<name>A0A077L930_9BACT</name>
<gene>
    <name evidence="6" type="primary">fecE</name>
    <name evidence="6" type="ORF">MCAN360_0299</name>
</gene>
<dbReference type="PROSITE" id="PS50893">
    <property type="entry name" value="ABC_TRANSPORTER_2"/>
    <property type="match status" value="1"/>
</dbReference>
<evidence type="ECO:0000313" key="7">
    <source>
        <dbReference type="Proteomes" id="UP000031641"/>
    </source>
</evidence>
<keyword evidence="7" id="KW-1185">Reference proteome</keyword>
<dbReference type="InterPro" id="IPR003593">
    <property type="entry name" value="AAA+_ATPase"/>
</dbReference>
<protein>
    <submittedName>
        <fullName evidence="6">Alkylphosphonate ABC transporter</fullName>
    </submittedName>
</protein>
<evidence type="ECO:0000256" key="1">
    <source>
        <dbReference type="ARBA" id="ARBA00005417"/>
    </source>
</evidence>
<comment type="similarity">
    <text evidence="1">Belongs to the ABC transporter superfamily.</text>
</comment>
<dbReference type="SMART" id="SM00382">
    <property type="entry name" value="AAA"/>
    <property type="match status" value="1"/>
</dbReference>
<dbReference type="InterPro" id="IPR027417">
    <property type="entry name" value="P-loop_NTPase"/>
</dbReference>
<dbReference type="PANTHER" id="PTHR42734">
    <property type="entry name" value="METAL TRANSPORT SYSTEM ATP-BINDING PROTEIN TM_0124-RELATED"/>
    <property type="match status" value="1"/>
</dbReference>
<dbReference type="InterPro" id="IPR003439">
    <property type="entry name" value="ABC_transporter-like_ATP-bd"/>
</dbReference>
<evidence type="ECO:0000313" key="6">
    <source>
        <dbReference type="EMBL" id="BAP39508.1"/>
    </source>
</evidence>
<dbReference type="AlphaFoldDB" id="A0A077L930"/>
<dbReference type="PROSITE" id="PS00211">
    <property type="entry name" value="ABC_TRANSPORTER_1"/>
    <property type="match status" value="1"/>
</dbReference>
<sequence length="254" mass="29372">MIFNNFVMKNIKFDNFTASYLKDNKTVIKDLSILINQGEMIAIIGKSGAGKTTIFNAILKQLNTQNGSLLIDGENIDLINKKKWKKIINKVGYLSQEANLIEDLNVYENILHFYPKYKNKFFSFFKIVTKNQKQEIYQILEKLNILDKVYTKISDLSGGQKQRVEIAKLFLKNVDIILADEPTSSLDVQTSLEIMNILKIINEDFNTTILINIHDINILQKCFNKYIFIKNGELIKSGNPRYLTKKTIEKLYQS</sequence>
<proteinExistence type="inferred from homology"/>
<dbReference type="GO" id="GO:0005524">
    <property type="term" value="F:ATP binding"/>
    <property type="evidence" value="ECO:0007669"/>
    <property type="project" value="UniProtKB-KW"/>
</dbReference>
<dbReference type="KEGG" id="mcan:MCAN360_0299"/>
<feature type="domain" description="ABC transporter" evidence="5">
    <location>
        <begin position="11"/>
        <end position="254"/>
    </location>
</feature>
<keyword evidence="2" id="KW-0813">Transport</keyword>
<dbReference type="Gene3D" id="3.40.50.300">
    <property type="entry name" value="P-loop containing nucleotide triphosphate hydrolases"/>
    <property type="match status" value="1"/>
</dbReference>
<dbReference type="PANTHER" id="PTHR42734:SF6">
    <property type="entry name" value="MOLYBDATE IMPORT ATP-BINDING PROTEIN MOLC"/>
    <property type="match status" value="1"/>
</dbReference>
<evidence type="ECO:0000256" key="2">
    <source>
        <dbReference type="ARBA" id="ARBA00022448"/>
    </source>
</evidence>
<dbReference type="InterPro" id="IPR017871">
    <property type="entry name" value="ABC_transporter-like_CS"/>
</dbReference>
<dbReference type="HOGENOM" id="CLU_000604_1_22_14"/>
<keyword evidence="3" id="KW-0547">Nucleotide-binding</keyword>
<evidence type="ECO:0000256" key="3">
    <source>
        <dbReference type="ARBA" id="ARBA00022741"/>
    </source>
</evidence>
<dbReference type="STRING" id="29554.MCAN360_0299"/>
<dbReference type="GO" id="GO:0016887">
    <property type="term" value="F:ATP hydrolysis activity"/>
    <property type="evidence" value="ECO:0007669"/>
    <property type="project" value="InterPro"/>
</dbReference>
<dbReference type="SUPFAM" id="SSF52540">
    <property type="entry name" value="P-loop containing nucleoside triphosphate hydrolases"/>
    <property type="match status" value="1"/>
</dbReference>
<dbReference type="Pfam" id="PF00005">
    <property type="entry name" value="ABC_tran"/>
    <property type="match status" value="1"/>
</dbReference>
<dbReference type="InterPro" id="IPR050153">
    <property type="entry name" value="Metal_Ion_Import_ABC"/>
</dbReference>
<reference evidence="7" key="1">
    <citation type="journal article" date="2014" name="Genome Announc.">
        <title>Complete Genome Sequence of Mycoplasma canadense Strain HAZ 360_1 from Bovine Mastitic Milk in Japan.</title>
        <authorList>
            <person name="Hata E."/>
        </authorList>
    </citation>
    <scope>NUCLEOTIDE SEQUENCE [LARGE SCALE GENOMIC DNA]</scope>
    <source>
        <strain evidence="7">HAZ360_1</strain>
    </source>
</reference>
<keyword evidence="4" id="KW-0067">ATP-binding</keyword>
<organism evidence="6 7">
    <name type="scientific">Metamycoplasma canadense</name>
    <dbReference type="NCBI Taxonomy" id="29554"/>
    <lineage>
        <taxon>Bacteria</taxon>
        <taxon>Bacillati</taxon>
        <taxon>Mycoplasmatota</taxon>
        <taxon>Mycoplasmoidales</taxon>
        <taxon>Metamycoplasmataceae</taxon>
        <taxon>Metamycoplasma</taxon>
    </lineage>
</organism>